<dbReference type="Pfam" id="PF06252">
    <property type="entry name" value="GemA"/>
    <property type="match status" value="1"/>
</dbReference>
<dbReference type="InterPro" id="IPR009363">
    <property type="entry name" value="Phage_Mu_Gp16"/>
</dbReference>
<dbReference type="Proteomes" id="UP000015350">
    <property type="component" value="Unassembled WGS sequence"/>
</dbReference>
<evidence type="ECO:0000313" key="2">
    <source>
        <dbReference type="Proteomes" id="UP000015350"/>
    </source>
</evidence>
<dbReference type="AlphaFoldDB" id="S9S9W1"/>
<name>S9S9W1_MAGFU</name>
<comment type="caution">
    <text evidence="1">The sequence shown here is derived from an EMBL/GenBank/DDBJ whole genome shotgun (WGS) entry which is preliminary data.</text>
</comment>
<dbReference type="STRING" id="1316936.K678_13885"/>
<reference evidence="1 2" key="1">
    <citation type="submission" date="2013-04" db="EMBL/GenBank/DDBJ databases">
        <authorList>
            <person name="Kuznetsov B."/>
            <person name="Ivanovsky R."/>
        </authorList>
    </citation>
    <scope>NUCLEOTIDE SEQUENCE [LARGE SCALE GENOMIC DNA]</scope>
    <source>
        <strain evidence="1 2">MGU-K5</strain>
    </source>
</reference>
<dbReference type="RefSeq" id="WP_021133066.1">
    <property type="nucleotide sequence ID" value="NZ_AQPH01000064.1"/>
</dbReference>
<dbReference type="OrthoDB" id="7353918at2"/>
<sequence length="213" mass="23909">MAITPERKKLYGALHAAAKTADLDDEAYRAMLVARTGKTSAKELTDSQIRTVLDHLNGTKPQDTRRRDDSPTSRKIRALWLSLYHLGAVRNPSETALANFAKPIVKVDDLRWLSARDAFRVIEALKDMGARHGVRWADHKTPQEAIIAAQIAKLRQMMAINPERFKSINSELHELFSIADKGNNSPRKLNDLVEKIGQRIRQIAEGKNNAPTV</sequence>
<gene>
    <name evidence="1" type="ORF">K678_13885</name>
</gene>
<dbReference type="EMBL" id="AQPH01000064">
    <property type="protein sequence ID" value="EPY00863.1"/>
    <property type="molecule type" value="Genomic_DNA"/>
</dbReference>
<evidence type="ECO:0000313" key="1">
    <source>
        <dbReference type="EMBL" id="EPY00863.1"/>
    </source>
</evidence>
<protein>
    <submittedName>
        <fullName evidence="1">Mu-like prophage protein gp16</fullName>
    </submittedName>
</protein>
<proteinExistence type="predicted"/>
<dbReference type="eggNOG" id="COG4382">
    <property type="taxonomic scope" value="Bacteria"/>
</dbReference>
<accession>S9S9W1</accession>
<organism evidence="1 2">
    <name type="scientific">Magnetospirillum fulvum MGU-K5</name>
    <dbReference type="NCBI Taxonomy" id="1316936"/>
    <lineage>
        <taxon>Bacteria</taxon>
        <taxon>Pseudomonadati</taxon>
        <taxon>Pseudomonadota</taxon>
        <taxon>Alphaproteobacteria</taxon>
        <taxon>Rhodospirillales</taxon>
        <taxon>Rhodospirillaceae</taxon>
        <taxon>Magnetospirillum</taxon>
    </lineage>
</organism>